<evidence type="ECO:0000313" key="1">
    <source>
        <dbReference type="EMBL" id="MBB5285493.1"/>
    </source>
</evidence>
<reference evidence="1 2" key="1">
    <citation type="submission" date="2020-08" db="EMBL/GenBank/DDBJ databases">
        <title>Genomic Encyclopedia of Type Strains, Phase IV (KMG-IV): sequencing the most valuable type-strain genomes for metagenomic binning, comparative biology and taxonomic classification.</title>
        <authorList>
            <person name="Goeker M."/>
        </authorList>
    </citation>
    <scope>NUCLEOTIDE SEQUENCE [LARGE SCALE GENOMIC DNA]</scope>
    <source>
        <strain evidence="1 2">DSM 105074</strain>
    </source>
</reference>
<dbReference type="Proteomes" id="UP000557307">
    <property type="component" value="Unassembled WGS sequence"/>
</dbReference>
<proteinExistence type="predicted"/>
<dbReference type="InterPro" id="IPR029058">
    <property type="entry name" value="AB_hydrolase_fold"/>
</dbReference>
<protein>
    <submittedName>
        <fullName evidence="1">Uncharacterized protein</fullName>
    </submittedName>
</protein>
<organism evidence="1 2">
    <name type="scientific">Rhabdobacter roseus</name>
    <dbReference type="NCBI Taxonomy" id="1655419"/>
    <lineage>
        <taxon>Bacteria</taxon>
        <taxon>Pseudomonadati</taxon>
        <taxon>Bacteroidota</taxon>
        <taxon>Cytophagia</taxon>
        <taxon>Cytophagales</taxon>
        <taxon>Cytophagaceae</taxon>
        <taxon>Rhabdobacter</taxon>
    </lineage>
</organism>
<accession>A0A840TW55</accession>
<dbReference type="EMBL" id="JACHGF010000005">
    <property type="protein sequence ID" value="MBB5285493.1"/>
    <property type="molecule type" value="Genomic_DNA"/>
</dbReference>
<dbReference type="SUPFAM" id="SSF53474">
    <property type="entry name" value="alpha/beta-Hydrolases"/>
    <property type="match status" value="1"/>
</dbReference>
<dbReference type="Gene3D" id="3.40.50.1820">
    <property type="entry name" value="alpha/beta hydrolase"/>
    <property type="match status" value="2"/>
</dbReference>
<evidence type="ECO:0000313" key="2">
    <source>
        <dbReference type="Proteomes" id="UP000557307"/>
    </source>
</evidence>
<dbReference type="AlphaFoldDB" id="A0A840TW55"/>
<name>A0A840TW55_9BACT</name>
<keyword evidence="2" id="KW-1185">Reference proteome</keyword>
<gene>
    <name evidence="1" type="ORF">HNQ92_003650</name>
</gene>
<sequence>MLAAAPECYITSFDKLLQSAGPQDAEQNLMHFLAKGLDLADLIEVRAPKPTLIVSTTRDMFSIQGVRDTYQEAQKAFQALGKTEQLAKVEDDAAHASTPKNREATYAFFQKYLNNPGSSEDQTVTIFSEEDLFVTPGGDVQKDRKGESLFSMNKKYAADMVQKRAQQSTDPKNIRAKAISYSGYKHPTASPSVLFSGKTQMETYTIEKYLLKGPGDYHLPVLWLKPVNTSGKAILLLDDRGKALALKQGELAHQLVSAGHEVIVPDLSGTGELGHGYMQGGDSVIEGIPLNLWYAGILTHKSLVAVRAEEISMLASFIKKSFTAPRPLAVVAAGTFTSDLLHAATFDNPFDGIVLLRPLASYQSITEERLYKAKFAMSAVAGAMQAYDLPDLVAGFRQSKLLLVNPVDATDQELGQEVSGSIFKSTLSKQSGQRSFLRTSVKPEEYGPTIGDWLK</sequence>
<comment type="caution">
    <text evidence="1">The sequence shown here is derived from an EMBL/GenBank/DDBJ whole genome shotgun (WGS) entry which is preliminary data.</text>
</comment>